<dbReference type="GO" id="GO:0005525">
    <property type="term" value="F:GTP binding"/>
    <property type="evidence" value="ECO:0007669"/>
    <property type="project" value="UniProtKB-KW"/>
</dbReference>
<dbReference type="RefSeq" id="WP_183541042.1">
    <property type="nucleotide sequence ID" value="NZ_DASWOY010000009.1"/>
</dbReference>
<sequence>MVIQWFPGHMAKARTQVQEKLKFVDFVIEVVDARMPLSSRNPMLDRIIGDKPRLVILNKADLAEETNEWLTYFKNSLAMNAKEPISTKRILKAAKELLADKIEHNKERGIQNIVLRTMVVGIPNSGKSTLLNTLAGKASAKTGNTAGVTKSQQWIRSNKELEIIDTPGILWPKFEDQTVGLKLALTGAIKDNIYTQDDVCIYGLSYFAENHPDRLEKLYGVLPGESIPDYIIELTAKFGYKDAYERFYNRFIIDVRNGKLGRFCLDRVEDASNN</sequence>
<dbReference type="InterPro" id="IPR027417">
    <property type="entry name" value="P-loop_NTPase"/>
</dbReference>
<comment type="similarity">
    <text evidence="4">Belongs to the TRAFAC class YlqF/YawG GTPase family. MTG1 subfamily.</text>
</comment>
<dbReference type="Pfam" id="PF01926">
    <property type="entry name" value="MMR_HSR1"/>
    <property type="match status" value="1"/>
</dbReference>
<dbReference type="PANTHER" id="PTHR45782:SF4">
    <property type="entry name" value="MITOCHONDRIAL RIBOSOME-ASSOCIATED GTPASE 1"/>
    <property type="match status" value="1"/>
</dbReference>
<evidence type="ECO:0000256" key="4">
    <source>
        <dbReference type="PIRNR" id="PIRNR006230"/>
    </source>
</evidence>
<dbReference type="InterPro" id="IPR019991">
    <property type="entry name" value="GTP-bd_ribosome_bgen"/>
</dbReference>
<organism evidence="7 8">
    <name type="scientific">Lactovum miscens</name>
    <dbReference type="NCBI Taxonomy" id="190387"/>
    <lineage>
        <taxon>Bacteria</taxon>
        <taxon>Bacillati</taxon>
        <taxon>Bacillota</taxon>
        <taxon>Bacilli</taxon>
        <taxon>Lactobacillales</taxon>
        <taxon>Streptococcaceae</taxon>
        <taxon>Lactovum</taxon>
    </lineage>
</organism>
<dbReference type="PIRSF" id="PIRSF006230">
    <property type="entry name" value="MG442"/>
    <property type="match status" value="1"/>
</dbReference>
<dbReference type="GO" id="GO:0006412">
    <property type="term" value="P:translation"/>
    <property type="evidence" value="ECO:0007669"/>
    <property type="project" value="TreeGrafter"/>
</dbReference>
<proteinExistence type="inferred from homology"/>
<dbReference type="GO" id="GO:0003924">
    <property type="term" value="F:GTPase activity"/>
    <property type="evidence" value="ECO:0007669"/>
    <property type="project" value="TreeGrafter"/>
</dbReference>
<keyword evidence="2 4" id="KW-0547">Nucleotide-binding</keyword>
<evidence type="ECO:0000256" key="5">
    <source>
        <dbReference type="PIRSR" id="PIRSR006230-1"/>
    </source>
</evidence>
<evidence type="ECO:0000313" key="8">
    <source>
        <dbReference type="Proteomes" id="UP000562464"/>
    </source>
</evidence>
<dbReference type="Gene3D" id="3.40.50.300">
    <property type="entry name" value="P-loop containing nucleotide triphosphate hydrolases"/>
    <property type="match status" value="1"/>
</dbReference>
<dbReference type="InterPro" id="IPR006073">
    <property type="entry name" value="GTP-bd"/>
</dbReference>
<comment type="subcellular location">
    <subcellularLocation>
        <location evidence="4">Cytoplasm</location>
    </subcellularLocation>
</comment>
<protein>
    <recommendedName>
        <fullName evidence="1 4">Ribosome biogenesis GTPase A</fullName>
    </recommendedName>
</protein>
<dbReference type="CDD" id="cd01856">
    <property type="entry name" value="YlqF"/>
    <property type="match status" value="1"/>
</dbReference>
<keyword evidence="8" id="KW-1185">Reference proteome</keyword>
<dbReference type="SUPFAM" id="SSF52540">
    <property type="entry name" value="P-loop containing nucleoside triphosphate hydrolases"/>
    <property type="match status" value="1"/>
</dbReference>
<dbReference type="AlphaFoldDB" id="A0A841CAG6"/>
<dbReference type="Proteomes" id="UP000562464">
    <property type="component" value="Unassembled WGS sequence"/>
</dbReference>
<feature type="binding site" evidence="5">
    <location>
        <begin position="58"/>
        <end position="61"/>
    </location>
    <ligand>
        <name>GTP</name>
        <dbReference type="ChEBI" id="CHEBI:37565"/>
    </ligand>
</feature>
<keyword evidence="3 4" id="KW-0342">GTP-binding</keyword>
<feature type="domain" description="CP-type G" evidence="6">
    <location>
        <begin position="14"/>
        <end position="172"/>
    </location>
</feature>
<dbReference type="Gene3D" id="1.10.1580.10">
    <property type="match status" value="1"/>
</dbReference>
<gene>
    <name evidence="7" type="ORF">HNQ37_001621</name>
</gene>
<comment type="function">
    <text evidence="4">Required for a late step of 50S ribosomal subunit assembly. Has GTPase activity.</text>
</comment>
<feature type="binding site" evidence="5">
    <location>
        <begin position="124"/>
        <end position="129"/>
    </location>
    <ligand>
        <name>GTP</name>
        <dbReference type="ChEBI" id="CHEBI:37565"/>
    </ligand>
</feature>
<dbReference type="PRINTS" id="PR00326">
    <property type="entry name" value="GTP1OBG"/>
</dbReference>
<dbReference type="FunFam" id="3.40.50.300:FF:000590">
    <property type="entry name" value="Ribosome biogenesis GTPase A"/>
    <property type="match status" value="1"/>
</dbReference>
<dbReference type="InterPro" id="IPR030378">
    <property type="entry name" value="G_CP_dom"/>
</dbReference>
<feature type="binding site" evidence="5">
    <location>
        <position position="168"/>
    </location>
    <ligand>
        <name>GTP</name>
        <dbReference type="ChEBI" id="CHEBI:37565"/>
    </ligand>
</feature>
<accession>A0A841CAG6</accession>
<evidence type="ECO:0000259" key="6">
    <source>
        <dbReference type="PROSITE" id="PS51721"/>
    </source>
</evidence>
<dbReference type="NCBIfam" id="TIGR03596">
    <property type="entry name" value="GTPase_YlqF"/>
    <property type="match status" value="1"/>
</dbReference>
<dbReference type="InterPro" id="IPR023179">
    <property type="entry name" value="GTP-bd_ortho_bundle_sf"/>
</dbReference>
<dbReference type="InterPro" id="IPR016478">
    <property type="entry name" value="GTPase_MTG1"/>
</dbReference>
<keyword evidence="4" id="KW-0963">Cytoplasm</keyword>
<comment type="caution">
    <text evidence="7">The sequence shown here is derived from an EMBL/GenBank/DDBJ whole genome shotgun (WGS) entry which is preliminary data.</text>
</comment>
<name>A0A841CAG6_9LACT</name>
<evidence type="ECO:0000256" key="3">
    <source>
        <dbReference type="ARBA" id="ARBA00023134"/>
    </source>
</evidence>
<reference evidence="7 8" key="1">
    <citation type="submission" date="2020-08" db="EMBL/GenBank/DDBJ databases">
        <title>Genomic Encyclopedia of Type Strains, Phase IV (KMG-IV): sequencing the most valuable type-strain genomes for metagenomic binning, comparative biology and taxonomic classification.</title>
        <authorList>
            <person name="Goeker M."/>
        </authorList>
    </citation>
    <scope>NUCLEOTIDE SEQUENCE [LARGE SCALE GENOMIC DNA]</scope>
    <source>
        <strain evidence="7 8">DSM 14925</strain>
    </source>
</reference>
<evidence type="ECO:0000313" key="7">
    <source>
        <dbReference type="EMBL" id="MBB5888708.1"/>
    </source>
</evidence>
<dbReference type="PROSITE" id="PS51721">
    <property type="entry name" value="G_CP"/>
    <property type="match status" value="1"/>
</dbReference>
<dbReference type="GO" id="GO:0005737">
    <property type="term" value="C:cytoplasm"/>
    <property type="evidence" value="ECO:0007669"/>
    <property type="project" value="UniProtKB-SubCell"/>
</dbReference>
<evidence type="ECO:0000256" key="1">
    <source>
        <dbReference type="ARBA" id="ARBA00014898"/>
    </source>
</evidence>
<evidence type="ECO:0000256" key="2">
    <source>
        <dbReference type="ARBA" id="ARBA00022741"/>
    </source>
</evidence>
<dbReference type="PANTHER" id="PTHR45782">
    <property type="entry name" value="MITOCHONDRIAL RIBOSOME-ASSOCIATED GTPASE 1"/>
    <property type="match status" value="1"/>
</dbReference>
<dbReference type="EMBL" id="JACHHV010000042">
    <property type="protein sequence ID" value="MBB5888708.1"/>
    <property type="molecule type" value="Genomic_DNA"/>
</dbReference>